<gene>
    <name evidence="1" type="ORF">K5L01_07335</name>
</gene>
<accession>A0ABT0SGJ8</accession>
<organism evidence="1 2">
    <name type="scientific">Stenotrophomonas mori</name>
    <dbReference type="NCBI Taxonomy" id="2871096"/>
    <lineage>
        <taxon>Bacteria</taxon>
        <taxon>Pseudomonadati</taxon>
        <taxon>Pseudomonadota</taxon>
        <taxon>Gammaproteobacteria</taxon>
        <taxon>Lysobacterales</taxon>
        <taxon>Lysobacteraceae</taxon>
        <taxon>Stenotrophomonas</taxon>
    </lineage>
</organism>
<protein>
    <submittedName>
        <fullName evidence="1">Uncharacterized protein</fullName>
    </submittedName>
</protein>
<name>A0ABT0SGJ8_9GAMM</name>
<dbReference type="EMBL" id="JAIKTS010000001">
    <property type="protein sequence ID" value="MCL7714450.1"/>
    <property type="molecule type" value="Genomic_DNA"/>
</dbReference>
<reference evidence="1 2" key="1">
    <citation type="submission" date="2021-08" db="EMBL/GenBank/DDBJ databases">
        <title>Novel members of of the genus Stenotrophomonas from differernt environment.</title>
        <authorList>
            <person name="Deng Y."/>
        </authorList>
    </citation>
    <scope>NUCLEOTIDE SEQUENCE [LARGE SCALE GENOMIC DNA]</scope>
    <source>
        <strain evidence="1 2">CPCC 101365</strain>
    </source>
</reference>
<evidence type="ECO:0000313" key="2">
    <source>
        <dbReference type="Proteomes" id="UP001431235"/>
    </source>
</evidence>
<dbReference type="Proteomes" id="UP001431235">
    <property type="component" value="Unassembled WGS sequence"/>
</dbReference>
<keyword evidence="2" id="KW-1185">Reference proteome</keyword>
<comment type="caution">
    <text evidence="1">The sequence shown here is derived from an EMBL/GenBank/DDBJ whole genome shotgun (WGS) entry which is preliminary data.</text>
</comment>
<evidence type="ECO:0000313" key="1">
    <source>
        <dbReference type="EMBL" id="MCL7714450.1"/>
    </source>
</evidence>
<proteinExistence type="predicted"/>
<dbReference type="RefSeq" id="WP_250063294.1">
    <property type="nucleotide sequence ID" value="NZ_JAIKTS010000001.1"/>
</dbReference>
<sequence>MKSYVFSELIRAYFVAIAESGGGLAFRDPMPEEGGDVRGDIVRLGVNEIESLIRREIGDVGEGYSLLKVLYAPLAISIVLTLPVDEIAKPFFERLLYLAGGDPLVHYYYGLFVLNYSDSLEMDAVAAKHYRRAAELHEEKARKLREWAGDI</sequence>